<organism evidence="1 2">
    <name type="scientific">Heyndrickxia coagulans</name>
    <name type="common">Weizmannia coagulans</name>
    <dbReference type="NCBI Taxonomy" id="1398"/>
    <lineage>
        <taxon>Bacteria</taxon>
        <taxon>Bacillati</taxon>
        <taxon>Bacillota</taxon>
        <taxon>Bacilli</taxon>
        <taxon>Bacillales</taxon>
        <taxon>Bacillaceae</taxon>
        <taxon>Heyndrickxia</taxon>
    </lineage>
</organism>
<gene>
    <name evidence="1" type="ORF">HMPREF3213_01229</name>
</gene>
<accession>A0A133KV64</accession>
<dbReference type="EMBL" id="LRPN01000037">
    <property type="protein sequence ID" value="KWZ83453.1"/>
    <property type="molecule type" value="Genomic_DNA"/>
</dbReference>
<evidence type="ECO:0000313" key="1">
    <source>
        <dbReference type="EMBL" id="KWZ83453.1"/>
    </source>
</evidence>
<dbReference type="AlphaFoldDB" id="A0A133KV64"/>
<evidence type="ECO:0000313" key="2">
    <source>
        <dbReference type="Proteomes" id="UP000070376"/>
    </source>
</evidence>
<proteinExistence type="predicted"/>
<name>A0A133KV64_HEYCO</name>
<reference evidence="2" key="1">
    <citation type="submission" date="2016-01" db="EMBL/GenBank/DDBJ databases">
        <authorList>
            <person name="Mitreva M."/>
            <person name="Pepin K.H."/>
            <person name="Mihindukulasuriya K.A."/>
            <person name="Fulton R."/>
            <person name="Fronick C."/>
            <person name="O'Laughlin M."/>
            <person name="Miner T."/>
            <person name="Herter B."/>
            <person name="Rosa B.A."/>
            <person name="Cordes M."/>
            <person name="Tomlinson C."/>
            <person name="Wollam A."/>
            <person name="Palsikar V.B."/>
            <person name="Mardis E.R."/>
            <person name="Wilson R.K."/>
        </authorList>
    </citation>
    <scope>NUCLEOTIDE SEQUENCE [LARGE SCALE GENOMIC DNA]</scope>
    <source>
        <strain evidence="2">GED7749B</strain>
    </source>
</reference>
<dbReference type="Proteomes" id="UP000070376">
    <property type="component" value="Unassembled WGS sequence"/>
</dbReference>
<protein>
    <submittedName>
        <fullName evidence="1">Uncharacterized protein</fullName>
    </submittedName>
</protein>
<comment type="caution">
    <text evidence="1">The sequence shown here is derived from an EMBL/GenBank/DDBJ whole genome shotgun (WGS) entry which is preliminary data.</text>
</comment>
<sequence length="43" mass="5246">MYCLLNIFFFLHSHYIKNVSGNQDKRCENKIIPCYKKTNKYDD</sequence>